<dbReference type="InterPro" id="IPR008523">
    <property type="entry name" value="DUF805"/>
</dbReference>
<evidence type="ECO:0000256" key="1">
    <source>
        <dbReference type="SAM" id="Phobius"/>
    </source>
</evidence>
<dbReference type="OrthoDB" id="9812349at2"/>
<dbReference type="RefSeq" id="WP_128674888.1">
    <property type="nucleotide sequence ID" value="NZ_RRCO01000006.1"/>
</dbReference>
<gene>
    <name evidence="2" type="ORF">EHV10_12225</name>
</gene>
<keyword evidence="3" id="KW-1185">Reference proteome</keyword>
<proteinExistence type="predicted"/>
<keyword evidence="1" id="KW-1133">Transmembrane helix</keyword>
<feature type="transmembrane region" description="Helical" evidence="1">
    <location>
        <begin position="133"/>
        <end position="149"/>
    </location>
</feature>
<reference evidence="2 3" key="1">
    <citation type="submission" date="2018-11" db="EMBL/GenBank/DDBJ databases">
        <title>Genome sequencing of Lachnoanaerobaculum sp. KCOM 2030 (= ChDC B114).</title>
        <authorList>
            <person name="Kook J.-K."/>
            <person name="Park S.-N."/>
            <person name="Lim Y.K."/>
        </authorList>
    </citation>
    <scope>NUCLEOTIDE SEQUENCE [LARGE SCALE GENOMIC DNA]</scope>
    <source>
        <strain evidence="2 3">KCOM 2030</strain>
    </source>
</reference>
<keyword evidence="1" id="KW-0472">Membrane</keyword>
<keyword evidence="1" id="KW-0812">Transmembrane</keyword>
<dbReference type="AlphaFoldDB" id="A0A3P3QUV2"/>
<protein>
    <submittedName>
        <fullName evidence="2">DUF805 domain-containing protein</fullName>
    </submittedName>
</protein>
<evidence type="ECO:0000313" key="3">
    <source>
        <dbReference type="Proteomes" id="UP000272490"/>
    </source>
</evidence>
<dbReference type="EMBL" id="RRCO01000006">
    <property type="protein sequence ID" value="RRJ24548.1"/>
    <property type="molecule type" value="Genomic_DNA"/>
</dbReference>
<sequence length="177" mass="20274">MGNIHEEDGTKKIGKGDYTVKMYKKREEAPSNQVVENAQPNIQETTVEGQSPNVDFVEELTTGNPYLSYWENAFNFKGRTSRGDYWIVVLINVIITIPLIFVRILLLVWCIITFIPSTAMMARRLRDAGFSPYNLIWYNIVSLIITLLVRDNPSWSLLGFIIFIIMLILLASPSKKK</sequence>
<feature type="transmembrane region" description="Helical" evidence="1">
    <location>
        <begin position="85"/>
        <end position="112"/>
    </location>
</feature>
<comment type="caution">
    <text evidence="2">The sequence shown here is derived from an EMBL/GenBank/DDBJ whole genome shotgun (WGS) entry which is preliminary data.</text>
</comment>
<feature type="transmembrane region" description="Helical" evidence="1">
    <location>
        <begin position="155"/>
        <end position="172"/>
    </location>
</feature>
<accession>A0A3P3QUV2</accession>
<organism evidence="2 3">
    <name type="scientific">Lachnoanaerobaculum gingivalis</name>
    <dbReference type="NCBI Taxonomy" id="2490855"/>
    <lineage>
        <taxon>Bacteria</taxon>
        <taxon>Bacillati</taxon>
        <taxon>Bacillota</taxon>
        <taxon>Clostridia</taxon>
        <taxon>Lachnospirales</taxon>
        <taxon>Lachnospiraceae</taxon>
        <taxon>Lachnoanaerobaculum</taxon>
    </lineage>
</organism>
<evidence type="ECO:0000313" key="2">
    <source>
        <dbReference type="EMBL" id="RRJ24548.1"/>
    </source>
</evidence>
<dbReference type="Proteomes" id="UP000272490">
    <property type="component" value="Unassembled WGS sequence"/>
</dbReference>
<dbReference type="PANTHER" id="PTHR34980">
    <property type="entry name" value="INNER MEMBRANE PROTEIN-RELATED-RELATED"/>
    <property type="match status" value="1"/>
</dbReference>
<dbReference type="GO" id="GO:0005886">
    <property type="term" value="C:plasma membrane"/>
    <property type="evidence" value="ECO:0007669"/>
    <property type="project" value="TreeGrafter"/>
</dbReference>
<dbReference type="PANTHER" id="PTHR34980:SF2">
    <property type="entry name" value="INNER MEMBRANE PROTEIN YHAH-RELATED"/>
    <property type="match status" value="1"/>
</dbReference>
<name>A0A3P3QUV2_9FIRM</name>